<reference evidence="1 2" key="1">
    <citation type="submission" date="2017-09" db="EMBL/GenBank/DDBJ databases">
        <title>Large-scale bioinformatics analysis of Bacillus genomes uncovers conserved roles of natural products in bacterial physiology.</title>
        <authorList>
            <consortium name="Agbiome Team Llc"/>
            <person name="Bleich R.M."/>
            <person name="Grubbs K.J."/>
            <person name="Santa Maria K.C."/>
            <person name="Allen S.E."/>
            <person name="Farag S."/>
            <person name="Shank E.A."/>
            <person name="Bowers A."/>
        </authorList>
    </citation>
    <scope>NUCLEOTIDE SEQUENCE [LARGE SCALE GENOMIC DNA]</scope>
    <source>
        <strain evidence="1 2">AFS046104</strain>
    </source>
</reference>
<dbReference type="Proteomes" id="UP000221438">
    <property type="component" value="Unassembled WGS sequence"/>
</dbReference>
<organism evidence="1 2">
    <name type="scientific">Bacillus cereus</name>
    <dbReference type="NCBI Taxonomy" id="1396"/>
    <lineage>
        <taxon>Bacteria</taxon>
        <taxon>Bacillati</taxon>
        <taxon>Bacillota</taxon>
        <taxon>Bacilli</taxon>
        <taxon>Bacillales</taxon>
        <taxon>Bacillaceae</taxon>
        <taxon>Bacillus</taxon>
        <taxon>Bacillus cereus group</taxon>
    </lineage>
</organism>
<proteinExistence type="predicted"/>
<accession>A0A150BPJ1</accession>
<protein>
    <submittedName>
        <fullName evidence="1">Uncharacterized protein</fullName>
    </submittedName>
</protein>
<evidence type="ECO:0000313" key="2">
    <source>
        <dbReference type="Proteomes" id="UP000221438"/>
    </source>
</evidence>
<name>A0A150BPJ1_BACCE</name>
<sequence>MNDSSFTLYSAKTQLGGNELYLAMSFLNQPPLVESLGEVFYMQNFICNKSLKKGGKTND</sequence>
<dbReference type="AlphaFoldDB" id="A0A150BPJ1"/>
<gene>
    <name evidence="1" type="ORF">COA08_29235</name>
</gene>
<evidence type="ECO:0000313" key="1">
    <source>
        <dbReference type="EMBL" id="PGQ04726.1"/>
    </source>
</evidence>
<comment type="caution">
    <text evidence="1">The sequence shown here is derived from an EMBL/GenBank/DDBJ whole genome shotgun (WGS) entry which is preliminary data.</text>
</comment>
<dbReference type="EMBL" id="NUJQ01000064">
    <property type="protein sequence ID" value="PGQ04726.1"/>
    <property type="molecule type" value="Genomic_DNA"/>
</dbReference>